<dbReference type="InterPro" id="IPR011701">
    <property type="entry name" value="MFS"/>
</dbReference>
<comment type="caution">
    <text evidence="6">The sequence shown here is derived from an EMBL/GenBank/DDBJ whole genome shotgun (WGS) entry which is preliminary data.</text>
</comment>
<proteinExistence type="predicted"/>
<keyword evidence="4 5" id="KW-0472">Membrane</keyword>
<dbReference type="PANTHER" id="PTHR23501:SF5">
    <property type="entry name" value="TRANSPORT PROTEIN"/>
    <property type="match status" value="1"/>
</dbReference>
<keyword evidence="3 5" id="KW-1133">Transmembrane helix</keyword>
<protein>
    <submittedName>
        <fullName evidence="6">MFS transporter</fullName>
    </submittedName>
</protein>
<evidence type="ECO:0000256" key="3">
    <source>
        <dbReference type="ARBA" id="ARBA00022989"/>
    </source>
</evidence>
<feature type="transmembrane region" description="Helical" evidence="5">
    <location>
        <begin position="279"/>
        <end position="302"/>
    </location>
</feature>
<feature type="transmembrane region" description="Helical" evidence="5">
    <location>
        <begin position="148"/>
        <end position="169"/>
    </location>
</feature>
<feature type="transmembrane region" description="Helical" evidence="5">
    <location>
        <begin position="175"/>
        <end position="195"/>
    </location>
</feature>
<dbReference type="Proteomes" id="UP000787625">
    <property type="component" value="Unassembled WGS sequence"/>
</dbReference>
<keyword evidence="2 5" id="KW-0812">Transmembrane</keyword>
<comment type="subcellular location">
    <subcellularLocation>
        <location evidence="1">Membrane</location>
        <topology evidence="1">Multi-pass membrane protein</topology>
    </subcellularLocation>
</comment>
<feature type="transmembrane region" description="Helical" evidence="5">
    <location>
        <begin position="403"/>
        <end position="427"/>
    </location>
</feature>
<evidence type="ECO:0000256" key="4">
    <source>
        <dbReference type="ARBA" id="ARBA00023136"/>
    </source>
</evidence>
<dbReference type="InterPro" id="IPR036259">
    <property type="entry name" value="MFS_trans_sf"/>
</dbReference>
<name>A0A9D2UHC4_9BACT</name>
<evidence type="ECO:0000256" key="5">
    <source>
        <dbReference type="SAM" id="Phobius"/>
    </source>
</evidence>
<feature type="transmembrane region" description="Helical" evidence="5">
    <location>
        <begin position="86"/>
        <end position="103"/>
    </location>
</feature>
<dbReference type="Gene3D" id="1.20.1250.20">
    <property type="entry name" value="MFS general substrate transporter like domains"/>
    <property type="match status" value="1"/>
</dbReference>
<dbReference type="SUPFAM" id="SSF103473">
    <property type="entry name" value="MFS general substrate transporter"/>
    <property type="match status" value="1"/>
</dbReference>
<feature type="transmembrane region" description="Helical" evidence="5">
    <location>
        <begin position="215"/>
        <end position="233"/>
    </location>
</feature>
<organism evidence="6 7">
    <name type="scientific">Candidatus Avibacteroides avistercoris</name>
    <dbReference type="NCBI Taxonomy" id="2840690"/>
    <lineage>
        <taxon>Bacteria</taxon>
        <taxon>Pseudomonadati</taxon>
        <taxon>Bacteroidota</taxon>
        <taxon>Bacteroidia</taxon>
        <taxon>Bacteroidales</taxon>
        <taxon>Bacteroidaceae</taxon>
        <taxon>Bacteroidaceae incertae sedis</taxon>
        <taxon>Candidatus Avibacteroides</taxon>
    </lineage>
</organism>
<feature type="transmembrane region" description="Helical" evidence="5">
    <location>
        <begin position="498"/>
        <end position="516"/>
    </location>
</feature>
<dbReference type="EMBL" id="DWUP01000034">
    <property type="protein sequence ID" value="HJD52440.1"/>
    <property type="molecule type" value="Genomic_DNA"/>
</dbReference>
<feature type="transmembrane region" description="Helical" evidence="5">
    <location>
        <begin position="58"/>
        <end position="74"/>
    </location>
</feature>
<reference evidence="6" key="2">
    <citation type="submission" date="2021-04" db="EMBL/GenBank/DDBJ databases">
        <authorList>
            <person name="Gilroy R."/>
        </authorList>
    </citation>
    <scope>NUCLEOTIDE SEQUENCE</scope>
    <source>
        <strain evidence="6">MalCec1-1739</strain>
    </source>
</reference>
<dbReference type="Pfam" id="PF07690">
    <property type="entry name" value="MFS_1"/>
    <property type="match status" value="1"/>
</dbReference>
<evidence type="ECO:0000313" key="7">
    <source>
        <dbReference type="Proteomes" id="UP000787625"/>
    </source>
</evidence>
<feature type="transmembrane region" description="Helical" evidence="5">
    <location>
        <begin position="314"/>
        <end position="335"/>
    </location>
</feature>
<dbReference type="GO" id="GO:0005886">
    <property type="term" value="C:plasma membrane"/>
    <property type="evidence" value="ECO:0007669"/>
    <property type="project" value="TreeGrafter"/>
</dbReference>
<feature type="transmembrane region" description="Helical" evidence="5">
    <location>
        <begin position="239"/>
        <end position="258"/>
    </location>
</feature>
<feature type="transmembrane region" description="Helical" evidence="5">
    <location>
        <begin position="374"/>
        <end position="396"/>
    </location>
</feature>
<dbReference type="GO" id="GO:0022857">
    <property type="term" value="F:transmembrane transporter activity"/>
    <property type="evidence" value="ECO:0007669"/>
    <property type="project" value="InterPro"/>
</dbReference>
<feature type="transmembrane region" description="Helical" evidence="5">
    <location>
        <begin position="109"/>
        <end position="127"/>
    </location>
</feature>
<dbReference type="AlphaFoldDB" id="A0A9D2UHC4"/>
<evidence type="ECO:0000313" key="6">
    <source>
        <dbReference type="EMBL" id="HJD52440.1"/>
    </source>
</evidence>
<evidence type="ECO:0000256" key="2">
    <source>
        <dbReference type="ARBA" id="ARBA00022692"/>
    </source>
</evidence>
<reference evidence="6" key="1">
    <citation type="journal article" date="2021" name="PeerJ">
        <title>Extensive microbial diversity within the chicken gut microbiome revealed by metagenomics and culture.</title>
        <authorList>
            <person name="Gilroy R."/>
            <person name="Ravi A."/>
            <person name="Getino M."/>
            <person name="Pursley I."/>
            <person name="Horton D.L."/>
            <person name="Alikhan N.F."/>
            <person name="Baker D."/>
            <person name="Gharbi K."/>
            <person name="Hall N."/>
            <person name="Watson M."/>
            <person name="Adriaenssens E.M."/>
            <person name="Foster-Nyarko E."/>
            <person name="Jarju S."/>
            <person name="Secka A."/>
            <person name="Antonio M."/>
            <person name="Oren A."/>
            <person name="Chaudhuri R.R."/>
            <person name="La Ragione R."/>
            <person name="Hildebrand F."/>
            <person name="Pallen M.J."/>
        </authorList>
    </citation>
    <scope>NUCLEOTIDE SEQUENCE</scope>
    <source>
        <strain evidence="6">MalCec1-1739</strain>
    </source>
</reference>
<gene>
    <name evidence="6" type="ORF">IAA93_01750</name>
</gene>
<accession>A0A9D2UHC4</accession>
<feature type="transmembrane region" description="Helical" evidence="5">
    <location>
        <begin position="342"/>
        <end position="362"/>
    </location>
</feature>
<dbReference type="PANTHER" id="PTHR23501">
    <property type="entry name" value="MAJOR FACILITATOR SUPERFAMILY"/>
    <property type="match status" value="1"/>
</dbReference>
<feature type="transmembrane region" description="Helical" evidence="5">
    <location>
        <begin position="20"/>
        <end position="38"/>
    </location>
</feature>
<evidence type="ECO:0000256" key="1">
    <source>
        <dbReference type="ARBA" id="ARBA00004141"/>
    </source>
</evidence>
<sequence length="534" mass="60416">MMTARELDIPVRKWVPDGLAVALLFVIILPVTMLNGTYTGSMLEVSNTLGAYIEDITVGYYAAAAGMAIAYPIVPKVLAAFSSKSLLLVDLTLQFLLSLLCARSRSTDFLMILSFAIGFLKGFLMLWTIRRIKYIFSPGDVRSEFYAYFYPLVFCGGQVSMVVTALLAYHYDWKYMYYFMMGLLIIAILLVIVLLRHDRPSTGVPLRELHVREMVIVSTGLLMLIYVITYGRISDWMASDKICLYIIIAPLLIGLFLWEQFHSPHPYVSLRPLLQWKAILGYAYMVLVMLFSTSTTLLGNYMTSILGVDNTHTYTIYVWLLPGYLLGAFICFWWFRWQRWRFRFLIAGGMACFAIFFGMLYFTVSPDSTYEMLYAPLFFRGLGMMVLLIAFGLFVVEDLHPKLLIYNAFFLIVFRAALAPVVASAIYSNVLYRLQQAYMVQLSENLTLLDPLAASRYSSSLSSSLAGGHGIDEAMQMATGTLYALAQQQSLLLALKHLLGWLFAVTLVLAVVSRFIPFHKAVKVPVIRMGEDMV</sequence>